<dbReference type="Proteomes" id="UP000285310">
    <property type="component" value="Unassembled WGS sequence"/>
</dbReference>
<evidence type="ECO:0000256" key="1">
    <source>
        <dbReference type="SAM" id="SignalP"/>
    </source>
</evidence>
<dbReference type="InterPro" id="IPR023614">
    <property type="entry name" value="Porin_dom_sf"/>
</dbReference>
<keyword evidence="1" id="KW-0732">Signal</keyword>
<dbReference type="SUPFAM" id="SSF56935">
    <property type="entry name" value="Porins"/>
    <property type="match status" value="1"/>
</dbReference>
<dbReference type="RefSeq" id="WP_123657934.1">
    <property type="nucleotide sequence ID" value="NZ_AYKG01000018.1"/>
</dbReference>
<keyword evidence="3" id="KW-1185">Reference proteome</keyword>
<accession>A0A423PTS6</accession>
<dbReference type="PROSITE" id="PS51318">
    <property type="entry name" value="TAT"/>
    <property type="match status" value="1"/>
</dbReference>
<feature type="chain" id="PRO_5019509271" description="Porin" evidence="1">
    <location>
        <begin position="30"/>
        <end position="507"/>
    </location>
</feature>
<dbReference type="Gene3D" id="2.40.160.10">
    <property type="entry name" value="Porin"/>
    <property type="match status" value="1"/>
</dbReference>
<feature type="signal peptide" evidence="1">
    <location>
        <begin position="1"/>
        <end position="29"/>
    </location>
</feature>
<dbReference type="InterPro" id="IPR006311">
    <property type="entry name" value="TAT_signal"/>
</dbReference>
<dbReference type="InterPro" id="IPR010870">
    <property type="entry name" value="Porin_O/P"/>
</dbReference>
<evidence type="ECO:0000313" key="2">
    <source>
        <dbReference type="EMBL" id="ROO28961.1"/>
    </source>
</evidence>
<organism evidence="2 3">
    <name type="scientific">Salinisphaera japonica YTM-1</name>
    <dbReference type="NCBI Taxonomy" id="1209778"/>
    <lineage>
        <taxon>Bacteria</taxon>
        <taxon>Pseudomonadati</taxon>
        <taxon>Pseudomonadota</taxon>
        <taxon>Gammaproteobacteria</taxon>
        <taxon>Salinisphaerales</taxon>
        <taxon>Salinisphaeraceae</taxon>
        <taxon>Salinisphaera</taxon>
    </lineage>
</organism>
<dbReference type="AlphaFoldDB" id="A0A423PTS6"/>
<dbReference type="OrthoDB" id="9807854at2"/>
<dbReference type="EMBL" id="AYKG01000018">
    <property type="protein sequence ID" value="ROO28961.1"/>
    <property type="molecule type" value="Genomic_DNA"/>
</dbReference>
<sequence length="507" mass="54977">MPTTRRTGLWSASALGLTALLSMPPAAEAAAELSEAECATRSAAGGQRLTLYMDQATKQILAEPGPNRVRLGEFEAVDPCADQAKAEYRTTEEPSSLATVPVEAPAPRTTTGIDDKPATLMLTDESHSFEVGLSGRLHADYNYENPNDYVERDGGAEQNAATGTEIRRARIGVEGTFGKDLGFMLESDFADNEVGVKDAFLVYSGIDPLEFTLGQQKQAISMELQESSNDIMFTERSLVNALTGPLFDRAIGANLKGSGHDWSAQTGAYGDTIEPNGDRVQATEGYGASTRLTWAPINSEDYVIHLGTFAGVRESAEDNGVLDGQPAYSYENTHMSNARIFDTGTIENFDRVYMGGLEFAAMAGPYSIQSEYVVTQTDRSDGFDDLNYDAGYVQLGWTLTGESRVYRGSDGEFKGLRPDEPFDLSAGTYGAVELAGRFDYADLNDRDVTGGEGTRATAALNWYLNRHVRLMADYSRVINTEVSPLVTQDGGSVDGADIFTFRTQWAF</sequence>
<protein>
    <recommendedName>
        <fullName evidence="4">Porin</fullName>
    </recommendedName>
</protein>
<dbReference type="Pfam" id="PF07396">
    <property type="entry name" value="Porin_O_P"/>
    <property type="match status" value="1"/>
</dbReference>
<name>A0A423PTS6_9GAMM</name>
<proteinExistence type="predicted"/>
<reference evidence="2 3" key="1">
    <citation type="submission" date="2013-10" db="EMBL/GenBank/DDBJ databases">
        <title>Salinisphaera japonica YTM-1 Genome Sequencing.</title>
        <authorList>
            <person name="Lai Q."/>
            <person name="Li C."/>
            <person name="Shao Z."/>
        </authorList>
    </citation>
    <scope>NUCLEOTIDE SEQUENCE [LARGE SCALE GENOMIC DNA]</scope>
    <source>
        <strain evidence="2 3">YTM-1</strain>
    </source>
</reference>
<gene>
    <name evidence="2" type="ORF">SAJA_07045</name>
</gene>
<dbReference type="InParanoid" id="A0A423PTS6"/>
<evidence type="ECO:0008006" key="4">
    <source>
        <dbReference type="Google" id="ProtNLM"/>
    </source>
</evidence>
<comment type="caution">
    <text evidence="2">The sequence shown here is derived from an EMBL/GenBank/DDBJ whole genome shotgun (WGS) entry which is preliminary data.</text>
</comment>
<evidence type="ECO:0000313" key="3">
    <source>
        <dbReference type="Proteomes" id="UP000285310"/>
    </source>
</evidence>